<comment type="subcellular location">
    <subcellularLocation>
        <location evidence="1">Nucleus</location>
        <location evidence="1">Nucleolus</location>
    </subcellularLocation>
</comment>
<dbReference type="Gene3D" id="3.30.70.330">
    <property type="match status" value="1"/>
</dbReference>
<reference evidence="5" key="1">
    <citation type="journal article" date="2012" name="Proc. Natl. Acad. Sci. U.S.A.">
        <title>Antigenic diversity is generated by distinct evolutionary mechanisms in African trypanosome species.</title>
        <authorList>
            <person name="Jackson A.P."/>
            <person name="Berry A."/>
            <person name="Aslett M."/>
            <person name="Allison H.C."/>
            <person name="Burton P."/>
            <person name="Vavrova-Anderson J."/>
            <person name="Brown R."/>
            <person name="Browne H."/>
            <person name="Corton N."/>
            <person name="Hauser H."/>
            <person name="Gamble J."/>
            <person name="Gilderthorp R."/>
            <person name="Marcello L."/>
            <person name="McQuillan J."/>
            <person name="Otto T.D."/>
            <person name="Quail M.A."/>
            <person name="Sanders M.J."/>
            <person name="van Tonder A."/>
            <person name="Ginger M.L."/>
            <person name="Field M.C."/>
            <person name="Barry J.D."/>
            <person name="Hertz-Fowler C."/>
            <person name="Berriman M."/>
        </authorList>
    </citation>
    <scope>NUCLEOTIDE SEQUENCE</scope>
    <source>
        <strain evidence="5">Y486</strain>
    </source>
</reference>
<dbReference type="GO" id="GO:0003723">
    <property type="term" value="F:RNA binding"/>
    <property type="evidence" value="ECO:0007669"/>
    <property type="project" value="UniProtKB-KW"/>
</dbReference>
<organism evidence="5">
    <name type="scientific">Trypanosoma vivax (strain Y486)</name>
    <dbReference type="NCBI Taxonomy" id="1055687"/>
    <lineage>
        <taxon>Eukaryota</taxon>
        <taxon>Discoba</taxon>
        <taxon>Euglenozoa</taxon>
        <taxon>Kinetoplastea</taxon>
        <taxon>Metakinetoplastina</taxon>
        <taxon>Trypanosomatida</taxon>
        <taxon>Trypanosomatidae</taxon>
        <taxon>Trypanosoma</taxon>
        <taxon>Duttonella</taxon>
    </lineage>
</organism>
<evidence type="ECO:0000256" key="3">
    <source>
        <dbReference type="ARBA" id="ARBA00023242"/>
    </source>
</evidence>
<evidence type="ECO:0000313" key="5">
    <source>
        <dbReference type="EMBL" id="CCC49782.1"/>
    </source>
</evidence>
<dbReference type="PANTHER" id="PTHR46754">
    <property type="entry name" value="MKI67 FHA DOMAIN-INTERACTING NUCLEOLAR PHOSPHOPROTEIN"/>
    <property type="match status" value="1"/>
</dbReference>
<feature type="compositionally biased region" description="Low complexity" evidence="4">
    <location>
        <begin position="229"/>
        <end position="243"/>
    </location>
</feature>
<dbReference type="EMBL" id="HE573024">
    <property type="protein sequence ID" value="CCC49782.1"/>
    <property type="molecule type" value="Genomic_DNA"/>
</dbReference>
<dbReference type="VEuPathDB" id="TriTrypDB:TvY486_0803900"/>
<evidence type="ECO:0000256" key="2">
    <source>
        <dbReference type="ARBA" id="ARBA00022884"/>
    </source>
</evidence>
<sequence length="243" mass="26566">QFGADVINCFCVRSRRTHQSKGIAYVQFSKESVLPIVVEECHGMALGGRCLQARVVSLHRPMPSRDKVSQRRHLAYLYRTRGVTMVRHDVSHKSPIAALIKYSRTERANNAHLKRLGIDYAHNGFAEQLAKVPSHLIRNKMKKDAVRASKGDVASSSQGETVEAGEKHEGSSPIRKREKKSVTNTSRVLSTSVKSTPSAPPADSAAQGVKSGARSKTSTPQKRPEAEASPTKKSTSPSKKSSQ</sequence>
<dbReference type="InterPro" id="IPR012677">
    <property type="entry name" value="Nucleotide-bd_a/b_plait_sf"/>
</dbReference>
<protein>
    <submittedName>
        <fullName evidence="5">Putative RNA-binding protein</fullName>
    </submittedName>
</protein>
<feature type="compositionally biased region" description="Polar residues" evidence="4">
    <location>
        <begin position="182"/>
        <end position="194"/>
    </location>
</feature>
<name>G0U127_TRYVY</name>
<evidence type="ECO:0000256" key="4">
    <source>
        <dbReference type="SAM" id="MobiDB-lite"/>
    </source>
</evidence>
<accession>G0U127</accession>
<dbReference type="GO" id="GO:0005730">
    <property type="term" value="C:nucleolus"/>
    <property type="evidence" value="ECO:0007669"/>
    <property type="project" value="UniProtKB-SubCell"/>
</dbReference>
<dbReference type="AlphaFoldDB" id="G0U127"/>
<feature type="non-terminal residue" evidence="5">
    <location>
        <position position="1"/>
    </location>
</feature>
<dbReference type="InterPro" id="IPR035979">
    <property type="entry name" value="RBD_domain_sf"/>
</dbReference>
<evidence type="ECO:0000256" key="1">
    <source>
        <dbReference type="ARBA" id="ARBA00004604"/>
    </source>
</evidence>
<feature type="compositionally biased region" description="Low complexity" evidence="4">
    <location>
        <begin position="195"/>
        <end position="206"/>
    </location>
</feature>
<proteinExistence type="predicted"/>
<keyword evidence="3" id="KW-0539">Nucleus</keyword>
<keyword evidence="2" id="KW-0694">RNA-binding</keyword>
<gene>
    <name evidence="5" type="ORF">TVY486_0803900</name>
</gene>
<dbReference type="SUPFAM" id="SSF54928">
    <property type="entry name" value="RNA-binding domain, RBD"/>
    <property type="match status" value="1"/>
</dbReference>
<feature type="region of interest" description="Disordered" evidence="4">
    <location>
        <begin position="143"/>
        <end position="243"/>
    </location>
</feature>